<comment type="caution">
    <text evidence="2">The sequence shown here is derived from an EMBL/GenBank/DDBJ whole genome shotgun (WGS) entry which is preliminary data.</text>
</comment>
<proteinExistence type="predicted"/>
<protein>
    <submittedName>
        <fullName evidence="2">DUF4325 domain-containing protein</fullName>
    </submittedName>
</protein>
<accession>A0A6I3SR05</accession>
<evidence type="ECO:0000313" key="3">
    <source>
        <dbReference type="Proteomes" id="UP000430670"/>
    </source>
</evidence>
<dbReference type="RefSeq" id="WP_235911090.1">
    <property type="nucleotide sequence ID" value="NZ_WNKU01000038.1"/>
</dbReference>
<evidence type="ECO:0000259" key="1">
    <source>
        <dbReference type="Pfam" id="PF14213"/>
    </source>
</evidence>
<dbReference type="Pfam" id="PF14213">
    <property type="entry name" value="DUF4325"/>
    <property type="match status" value="1"/>
</dbReference>
<reference evidence="2 3" key="1">
    <citation type="submission" date="2019-11" db="EMBL/GenBank/DDBJ databases">
        <title>Whole-genome sequence of a the green, strictly anaerobic photosynthetic bacterium Heliobacillus mobilis DSM 6151.</title>
        <authorList>
            <person name="Kyndt J.A."/>
            <person name="Meyer T.E."/>
        </authorList>
    </citation>
    <scope>NUCLEOTIDE SEQUENCE [LARGE SCALE GENOMIC DNA]</scope>
    <source>
        <strain evidence="2 3">DSM 6151</strain>
    </source>
</reference>
<dbReference type="Proteomes" id="UP000430670">
    <property type="component" value="Unassembled WGS sequence"/>
</dbReference>
<sequence>MFNRWGEALLTRSLGKSASRELRGLLIENSGKIVLDFDGVDIINNAFADEVFGKLSIDIGLPELKKRTTFRNVNPFIETVIKSAINERLAEVAMRK</sequence>
<dbReference type="InterPro" id="IPR025474">
    <property type="entry name" value="DUF4325"/>
</dbReference>
<dbReference type="AlphaFoldDB" id="A0A6I3SR05"/>
<evidence type="ECO:0000313" key="2">
    <source>
        <dbReference type="EMBL" id="MTV50832.1"/>
    </source>
</evidence>
<name>A0A6I3SR05_HELMO</name>
<feature type="domain" description="DUF4325" evidence="1">
    <location>
        <begin position="30"/>
        <end position="75"/>
    </location>
</feature>
<keyword evidence="3" id="KW-1185">Reference proteome</keyword>
<gene>
    <name evidence="2" type="ORF">GJ688_18025</name>
</gene>
<dbReference type="EMBL" id="WNKU01000038">
    <property type="protein sequence ID" value="MTV50832.1"/>
    <property type="molecule type" value="Genomic_DNA"/>
</dbReference>
<organism evidence="2 3">
    <name type="scientific">Heliobacterium mobile</name>
    <name type="common">Heliobacillus mobilis</name>
    <dbReference type="NCBI Taxonomy" id="28064"/>
    <lineage>
        <taxon>Bacteria</taxon>
        <taxon>Bacillati</taxon>
        <taxon>Bacillota</taxon>
        <taxon>Clostridia</taxon>
        <taxon>Eubacteriales</taxon>
        <taxon>Heliobacteriaceae</taxon>
        <taxon>Heliobacterium</taxon>
    </lineage>
</organism>